<dbReference type="Proteomes" id="UP000321424">
    <property type="component" value="Unassembled WGS sequence"/>
</dbReference>
<keyword evidence="3" id="KW-1185">Reference proteome</keyword>
<evidence type="ECO:0000313" key="2">
    <source>
        <dbReference type="EMBL" id="GEM36460.1"/>
    </source>
</evidence>
<sequence length="167" mass="18250">MFVKPLLFVSSYAPLFGLLAVRFQTDWLRLSCVVLSVLGICAAVALIRLNAQDQPASYRLVEVSNAGSEASSYLASYLLPFLTVSAPSVSDIAAYVGFLVVAGIVHVKTAVVQINPTLYCLGWSVLKVRDDQGFGSYLLTRQPVAVNTRVLATRWADDILVLRRIEE</sequence>
<proteinExistence type="predicted"/>
<organism evidence="2 3">
    <name type="scientific">Nocardia ninae NBRC 108245</name>
    <dbReference type="NCBI Taxonomy" id="1210091"/>
    <lineage>
        <taxon>Bacteria</taxon>
        <taxon>Bacillati</taxon>
        <taxon>Actinomycetota</taxon>
        <taxon>Actinomycetes</taxon>
        <taxon>Mycobacteriales</taxon>
        <taxon>Nocardiaceae</taxon>
        <taxon>Nocardia</taxon>
    </lineage>
</organism>
<comment type="caution">
    <text evidence="2">The sequence shown here is derived from an EMBL/GenBank/DDBJ whole genome shotgun (WGS) entry which is preliminary data.</text>
</comment>
<reference evidence="2 3" key="1">
    <citation type="submission" date="2019-07" db="EMBL/GenBank/DDBJ databases">
        <title>Whole genome shotgun sequence of Nocardia ninae NBRC 108245.</title>
        <authorList>
            <person name="Hosoyama A."/>
            <person name="Uohara A."/>
            <person name="Ohji S."/>
            <person name="Ichikawa N."/>
        </authorList>
    </citation>
    <scope>NUCLEOTIDE SEQUENCE [LARGE SCALE GENOMIC DNA]</scope>
    <source>
        <strain evidence="2 3">NBRC 108245</strain>
    </source>
</reference>
<name>A0A511M752_9NOCA</name>
<protein>
    <submittedName>
        <fullName evidence="2">Uncharacterized protein</fullName>
    </submittedName>
</protein>
<gene>
    <name evidence="2" type="ORF">NN4_09790</name>
</gene>
<feature type="transmembrane region" description="Helical" evidence="1">
    <location>
        <begin position="30"/>
        <end position="49"/>
    </location>
</feature>
<evidence type="ECO:0000313" key="3">
    <source>
        <dbReference type="Proteomes" id="UP000321424"/>
    </source>
</evidence>
<dbReference type="EMBL" id="BJXA01000003">
    <property type="protein sequence ID" value="GEM36460.1"/>
    <property type="molecule type" value="Genomic_DNA"/>
</dbReference>
<dbReference type="AlphaFoldDB" id="A0A511M752"/>
<keyword evidence="1" id="KW-0812">Transmembrane</keyword>
<accession>A0A511M752</accession>
<keyword evidence="1" id="KW-1133">Transmembrane helix</keyword>
<dbReference type="OrthoDB" id="4568037at2"/>
<dbReference type="RefSeq" id="WP_147128719.1">
    <property type="nucleotide sequence ID" value="NZ_BJXA01000003.1"/>
</dbReference>
<keyword evidence="1" id="KW-0472">Membrane</keyword>
<evidence type="ECO:0000256" key="1">
    <source>
        <dbReference type="SAM" id="Phobius"/>
    </source>
</evidence>